<organism evidence="2 3">
    <name type="scientific">Racocetra fulgida</name>
    <dbReference type="NCBI Taxonomy" id="60492"/>
    <lineage>
        <taxon>Eukaryota</taxon>
        <taxon>Fungi</taxon>
        <taxon>Fungi incertae sedis</taxon>
        <taxon>Mucoromycota</taxon>
        <taxon>Glomeromycotina</taxon>
        <taxon>Glomeromycetes</taxon>
        <taxon>Diversisporales</taxon>
        <taxon>Gigasporaceae</taxon>
        <taxon>Racocetra</taxon>
    </lineage>
</organism>
<feature type="non-terminal residue" evidence="2">
    <location>
        <position position="1"/>
    </location>
</feature>
<comment type="caution">
    <text evidence="2">The sequence shown here is derived from an EMBL/GenBank/DDBJ whole genome shotgun (WGS) entry which is preliminary data.</text>
</comment>
<reference evidence="2" key="1">
    <citation type="submission" date="2021-06" db="EMBL/GenBank/DDBJ databases">
        <authorList>
            <person name="Kallberg Y."/>
            <person name="Tangrot J."/>
            <person name="Rosling A."/>
        </authorList>
    </citation>
    <scope>NUCLEOTIDE SEQUENCE</scope>
    <source>
        <strain evidence="2">IN212</strain>
    </source>
</reference>
<dbReference type="AlphaFoldDB" id="A0A9N9EPK8"/>
<feature type="non-terminal residue" evidence="2">
    <location>
        <position position="226"/>
    </location>
</feature>
<protein>
    <submittedName>
        <fullName evidence="2">15339_t:CDS:1</fullName>
    </submittedName>
</protein>
<keyword evidence="1" id="KW-0175">Coiled coil</keyword>
<name>A0A9N9EPK8_9GLOM</name>
<proteinExistence type="predicted"/>
<feature type="coiled-coil region" evidence="1">
    <location>
        <begin position="156"/>
        <end position="183"/>
    </location>
</feature>
<gene>
    <name evidence="2" type="ORF">RFULGI_LOCUS9935</name>
</gene>
<sequence length="226" mass="25300">YVGIEELPYMPFLSLYLQLGAKSESADVPSKFTTTRNMGSCKRKIEEVLEVYETDAKETGKEFIKKIRLENNRDSDASDSEIKEFREHFQTSLGLFGLSSNIYNCLEQSTSDSSSNKVNDITNSLKHLLSVDPVMGENQETMEIVKPENTELRNENAKVMYKNAKLRQALEEYETRITKLEQGEKISQYIDIPESGITNNASNSNGAYKQIGVTIISPGGGNIGYG</sequence>
<dbReference type="OrthoDB" id="2411761at2759"/>
<keyword evidence="3" id="KW-1185">Reference proteome</keyword>
<accession>A0A9N9EPK8</accession>
<dbReference type="Proteomes" id="UP000789396">
    <property type="component" value="Unassembled WGS sequence"/>
</dbReference>
<evidence type="ECO:0000313" key="3">
    <source>
        <dbReference type="Proteomes" id="UP000789396"/>
    </source>
</evidence>
<evidence type="ECO:0000313" key="2">
    <source>
        <dbReference type="EMBL" id="CAG8689517.1"/>
    </source>
</evidence>
<evidence type="ECO:0000256" key="1">
    <source>
        <dbReference type="SAM" id="Coils"/>
    </source>
</evidence>
<dbReference type="EMBL" id="CAJVPZ010018664">
    <property type="protein sequence ID" value="CAG8689517.1"/>
    <property type="molecule type" value="Genomic_DNA"/>
</dbReference>